<dbReference type="PANTHER" id="PTHR28008:SF1">
    <property type="entry name" value="DOMAIN PROTEIN, PUTATIVE (AFU_ORTHOLOGUE AFUA_3G10980)-RELATED"/>
    <property type="match status" value="1"/>
</dbReference>
<comment type="caution">
    <text evidence="4">The sequence shown here is derived from an EMBL/GenBank/DDBJ whole genome shotgun (WGS) entry which is preliminary data.</text>
</comment>
<feature type="chain" id="PRO_5041978878" evidence="2">
    <location>
        <begin position="22"/>
        <end position="152"/>
    </location>
</feature>
<dbReference type="Pfam" id="PF04892">
    <property type="entry name" value="VanZ"/>
    <property type="match status" value="1"/>
</dbReference>
<dbReference type="InterPro" id="IPR006976">
    <property type="entry name" value="VanZ-like"/>
</dbReference>
<protein>
    <submittedName>
        <fullName evidence="4">VanZ family protein</fullName>
    </submittedName>
</protein>
<organism evidence="4 5">
    <name type="scientific">Priestia megaterium</name>
    <name type="common">Bacillus megaterium</name>
    <dbReference type="NCBI Taxonomy" id="1404"/>
    <lineage>
        <taxon>Bacteria</taxon>
        <taxon>Bacillati</taxon>
        <taxon>Bacillota</taxon>
        <taxon>Bacilli</taxon>
        <taxon>Bacillales</taxon>
        <taxon>Bacillaceae</taxon>
        <taxon>Priestia</taxon>
    </lineage>
</organism>
<feature type="transmembrane region" description="Helical" evidence="1">
    <location>
        <begin position="66"/>
        <end position="86"/>
    </location>
</feature>
<keyword evidence="1" id="KW-0812">Transmembrane</keyword>
<evidence type="ECO:0000313" key="4">
    <source>
        <dbReference type="EMBL" id="PES37215.1"/>
    </source>
</evidence>
<feature type="transmembrane region" description="Helical" evidence="1">
    <location>
        <begin position="98"/>
        <end position="117"/>
    </location>
</feature>
<name>A0AAE5P800_PRIMG</name>
<keyword evidence="1" id="KW-0472">Membrane</keyword>
<evidence type="ECO:0000256" key="2">
    <source>
        <dbReference type="SAM" id="SignalP"/>
    </source>
</evidence>
<evidence type="ECO:0000256" key="1">
    <source>
        <dbReference type="SAM" id="Phobius"/>
    </source>
</evidence>
<dbReference type="RefSeq" id="WP_080967549.1">
    <property type="nucleotide sequence ID" value="NZ_CM125445.1"/>
</dbReference>
<keyword evidence="2" id="KW-0732">Signal</keyword>
<dbReference type="PANTHER" id="PTHR28008">
    <property type="entry name" value="DOMAIN PROTEIN, PUTATIVE (AFU_ORTHOLOGUE AFUA_3G10980)-RELATED"/>
    <property type="match status" value="1"/>
</dbReference>
<accession>A0AAE5P800</accession>
<dbReference type="NCBIfam" id="NF037970">
    <property type="entry name" value="vanZ_1"/>
    <property type="match status" value="1"/>
</dbReference>
<dbReference type="AlphaFoldDB" id="A0AAE5P800"/>
<dbReference type="EMBL" id="NTYW01000014">
    <property type="protein sequence ID" value="PES37215.1"/>
    <property type="molecule type" value="Genomic_DNA"/>
</dbReference>
<gene>
    <name evidence="4" type="ORF">CN497_15245</name>
</gene>
<feature type="transmembrane region" description="Helical" evidence="1">
    <location>
        <begin position="123"/>
        <end position="141"/>
    </location>
</feature>
<sequence length="152" mass="17464">MILKRVLLVLLLLSISKFSHTPHLEVTDPSSWTNPSAWDHNATLWSVLHPGSEFFTAYSYGFNVEFIVRKIAHLSFFGMLGLLFYWNLKKQSYRYIKAWLCVAAFAFIDEVHQAFIIGRDGRIIDVAVDSLGAAIALYLLYRARRTNVRVPK</sequence>
<keyword evidence="1" id="KW-1133">Transmembrane helix</keyword>
<proteinExistence type="predicted"/>
<dbReference type="Proteomes" id="UP000220341">
    <property type="component" value="Unassembled WGS sequence"/>
</dbReference>
<evidence type="ECO:0000259" key="3">
    <source>
        <dbReference type="Pfam" id="PF04892"/>
    </source>
</evidence>
<reference evidence="4 5" key="1">
    <citation type="submission" date="2017-09" db="EMBL/GenBank/DDBJ databases">
        <title>Large-scale bioinformatics analysis of Bacillus genomes uncovers conserved roles of natural products in bacterial physiology.</title>
        <authorList>
            <consortium name="Agbiome Team Llc"/>
            <person name="Bleich R.M."/>
            <person name="Kirk G.J."/>
            <person name="Santa Maria K.C."/>
            <person name="Allen S.E."/>
            <person name="Farag S."/>
            <person name="Shank E.A."/>
            <person name="Bowers A."/>
        </authorList>
    </citation>
    <scope>NUCLEOTIDE SEQUENCE [LARGE SCALE GENOMIC DNA]</scope>
    <source>
        <strain evidence="4 5">AFS003013</strain>
    </source>
</reference>
<evidence type="ECO:0000313" key="5">
    <source>
        <dbReference type="Proteomes" id="UP000220341"/>
    </source>
</evidence>
<feature type="domain" description="VanZ-like" evidence="3">
    <location>
        <begin position="34"/>
        <end position="141"/>
    </location>
</feature>
<feature type="signal peptide" evidence="2">
    <location>
        <begin position="1"/>
        <end position="21"/>
    </location>
</feature>